<evidence type="ECO:0000313" key="3">
    <source>
        <dbReference type="Proteomes" id="UP000230423"/>
    </source>
</evidence>
<reference evidence="2 3" key="1">
    <citation type="submission" date="2015-09" db="EMBL/GenBank/DDBJ databases">
        <title>Draft genome of the parasitic nematode Teladorsagia circumcincta isolate WARC Sus (inbred).</title>
        <authorList>
            <person name="Mitreva M."/>
        </authorList>
    </citation>
    <scope>NUCLEOTIDE SEQUENCE [LARGE SCALE GENOMIC DNA]</scope>
    <source>
        <strain evidence="2 3">S</strain>
    </source>
</reference>
<evidence type="ECO:0000259" key="1">
    <source>
        <dbReference type="Pfam" id="PF21317"/>
    </source>
</evidence>
<dbReference type="Gene3D" id="2.60.120.260">
    <property type="entry name" value="Galactose-binding domain-like"/>
    <property type="match status" value="1"/>
</dbReference>
<evidence type="ECO:0000313" key="2">
    <source>
        <dbReference type="EMBL" id="PIO63213.1"/>
    </source>
</evidence>
<accession>A0A2G9TYZ5</accession>
<gene>
    <name evidence="2" type="ORF">TELCIR_15198</name>
</gene>
<organism evidence="2 3">
    <name type="scientific">Teladorsagia circumcincta</name>
    <name type="common">Brown stomach worm</name>
    <name type="synonym">Ostertagia circumcincta</name>
    <dbReference type="NCBI Taxonomy" id="45464"/>
    <lineage>
        <taxon>Eukaryota</taxon>
        <taxon>Metazoa</taxon>
        <taxon>Ecdysozoa</taxon>
        <taxon>Nematoda</taxon>
        <taxon>Chromadorea</taxon>
        <taxon>Rhabditida</taxon>
        <taxon>Rhabditina</taxon>
        <taxon>Rhabditomorpha</taxon>
        <taxon>Strongyloidea</taxon>
        <taxon>Trichostrongylidae</taxon>
        <taxon>Teladorsagia</taxon>
    </lineage>
</organism>
<feature type="domain" description="Beta-galactosidase 1-like first all-beta" evidence="1">
    <location>
        <begin position="31"/>
        <end position="85"/>
    </location>
</feature>
<dbReference type="InterPro" id="IPR008979">
    <property type="entry name" value="Galactose-bd-like_sf"/>
</dbReference>
<dbReference type="Proteomes" id="UP000230423">
    <property type="component" value="Unassembled WGS sequence"/>
</dbReference>
<dbReference type="SUPFAM" id="SSF49785">
    <property type="entry name" value="Galactose-binding domain-like"/>
    <property type="match status" value="1"/>
</dbReference>
<sequence>MLVSDRGNLWKQMSRSDDGCDGRVSPHYEPHEVSKLQLSLKRNDLLEIMVENQGRLTWETINDFKGIVTPVKLDGAQLTGWTSCAVDVQQLVNVTSQSSVMSTFNVGDVFRGDFVATENGDTYIDVSNWGRGVKYVYIPAPVIRSGKNTLMFLELEKLSSDCKGTQCTINLLDHPLLYK</sequence>
<dbReference type="EMBL" id="KZ351162">
    <property type="protein sequence ID" value="PIO63213.1"/>
    <property type="molecule type" value="Genomic_DNA"/>
</dbReference>
<dbReference type="InterPro" id="IPR048912">
    <property type="entry name" value="BetaGal1-like_ABD1"/>
</dbReference>
<name>A0A2G9TYZ5_TELCI</name>
<dbReference type="Pfam" id="PF21317">
    <property type="entry name" value="BetaGal_ABD_1"/>
    <property type="match status" value="1"/>
</dbReference>
<dbReference type="OrthoDB" id="5801068at2759"/>
<proteinExistence type="predicted"/>
<dbReference type="AlphaFoldDB" id="A0A2G9TYZ5"/>
<keyword evidence="3" id="KW-1185">Reference proteome</keyword>
<protein>
    <recommendedName>
        <fullName evidence="1">Beta-galactosidase 1-like first all-beta domain-containing protein</fullName>
    </recommendedName>
</protein>